<dbReference type="AlphaFoldDB" id="A0A2P2N8U7"/>
<protein>
    <submittedName>
        <fullName evidence="1">Uncharacterized protein</fullName>
    </submittedName>
</protein>
<proteinExistence type="predicted"/>
<dbReference type="EMBL" id="GGEC01058425">
    <property type="protein sequence ID" value="MBX38909.1"/>
    <property type="molecule type" value="Transcribed_RNA"/>
</dbReference>
<organism evidence="1">
    <name type="scientific">Rhizophora mucronata</name>
    <name type="common">Asiatic mangrove</name>
    <dbReference type="NCBI Taxonomy" id="61149"/>
    <lineage>
        <taxon>Eukaryota</taxon>
        <taxon>Viridiplantae</taxon>
        <taxon>Streptophyta</taxon>
        <taxon>Embryophyta</taxon>
        <taxon>Tracheophyta</taxon>
        <taxon>Spermatophyta</taxon>
        <taxon>Magnoliopsida</taxon>
        <taxon>eudicotyledons</taxon>
        <taxon>Gunneridae</taxon>
        <taxon>Pentapetalae</taxon>
        <taxon>rosids</taxon>
        <taxon>fabids</taxon>
        <taxon>Malpighiales</taxon>
        <taxon>Rhizophoraceae</taxon>
        <taxon>Rhizophora</taxon>
    </lineage>
</organism>
<name>A0A2P2N8U7_RHIMU</name>
<sequence>MSRGGCMQVLTLLYTIISQNITRIDCVCRANK</sequence>
<evidence type="ECO:0000313" key="1">
    <source>
        <dbReference type="EMBL" id="MBX38909.1"/>
    </source>
</evidence>
<accession>A0A2P2N8U7</accession>
<reference evidence="1" key="1">
    <citation type="submission" date="2018-02" db="EMBL/GenBank/DDBJ databases">
        <title>Rhizophora mucronata_Transcriptome.</title>
        <authorList>
            <person name="Meera S.P."/>
            <person name="Sreeshan A."/>
            <person name="Augustine A."/>
        </authorList>
    </citation>
    <scope>NUCLEOTIDE SEQUENCE</scope>
    <source>
        <tissue evidence="1">Leaf</tissue>
    </source>
</reference>